<evidence type="ECO:0000313" key="3">
    <source>
        <dbReference type="EMBL" id="QDT31087.1"/>
    </source>
</evidence>
<feature type="transmembrane region" description="Helical" evidence="1">
    <location>
        <begin position="88"/>
        <end position="110"/>
    </location>
</feature>
<accession>A0A517QHP8</accession>
<dbReference type="OrthoDB" id="258511at2"/>
<dbReference type="GO" id="GO:0006508">
    <property type="term" value="P:proteolysis"/>
    <property type="evidence" value="ECO:0007669"/>
    <property type="project" value="UniProtKB-KW"/>
</dbReference>
<evidence type="ECO:0000256" key="1">
    <source>
        <dbReference type="SAM" id="Phobius"/>
    </source>
</evidence>
<feature type="domain" description="CAAX prenyl protease 2/Lysostaphin resistance protein A-like" evidence="2">
    <location>
        <begin position="176"/>
        <end position="261"/>
    </location>
</feature>
<dbReference type="Pfam" id="PF02517">
    <property type="entry name" value="Rce1-like"/>
    <property type="match status" value="1"/>
</dbReference>
<dbReference type="PANTHER" id="PTHR43592">
    <property type="entry name" value="CAAX AMINO TERMINAL PROTEASE"/>
    <property type="match status" value="1"/>
</dbReference>
<feature type="transmembrane region" description="Helical" evidence="1">
    <location>
        <begin position="210"/>
        <end position="243"/>
    </location>
</feature>
<proteinExistence type="predicted"/>
<dbReference type="EMBL" id="CP036267">
    <property type="protein sequence ID" value="QDT31087.1"/>
    <property type="molecule type" value="Genomic_DNA"/>
</dbReference>
<feature type="transmembrane region" description="Helical" evidence="1">
    <location>
        <begin position="6"/>
        <end position="31"/>
    </location>
</feature>
<keyword evidence="3" id="KW-0378">Hydrolase</keyword>
<dbReference type="KEGG" id="tpol:Mal48_03180"/>
<feature type="transmembrane region" description="Helical" evidence="1">
    <location>
        <begin position="131"/>
        <end position="152"/>
    </location>
</feature>
<dbReference type="GO" id="GO:0080120">
    <property type="term" value="P:CAAX-box protein maturation"/>
    <property type="evidence" value="ECO:0007669"/>
    <property type="project" value="UniProtKB-ARBA"/>
</dbReference>
<sequence>MSLQLTLISLCGLLIISLVVASGGLWIWGIIRYSSGEPILKDRFRSPYAKVSLFALLLTGAYLLMGLYSTLTPGEKLEYNPERIERLLHASIVEGVILTSILGLAIYVSAGRVTELYRLGFRFDNLPRQILDGWLGFVAAILPVFIAILITLPLRSLEQTHPFLRFLSDKESMSALLTVIYAAVIMAPLKEELMFRVILQTWLVKKIGVTWGIVVTAILFAAVHGIPDSLGLLPLALILGIVYHVRRSYLTVVIIHALFNGFNVGLVMLQKSAEQVLENPNILSP</sequence>
<organism evidence="3 4">
    <name type="scientific">Thalassoglobus polymorphus</name>
    <dbReference type="NCBI Taxonomy" id="2527994"/>
    <lineage>
        <taxon>Bacteria</taxon>
        <taxon>Pseudomonadati</taxon>
        <taxon>Planctomycetota</taxon>
        <taxon>Planctomycetia</taxon>
        <taxon>Planctomycetales</taxon>
        <taxon>Planctomycetaceae</taxon>
        <taxon>Thalassoglobus</taxon>
    </lineage>
</organism>
<feature type="transmembrane region" description="Helical" evidence="1">
    <location>
        <begin position="51"/>
        <end position="68"/>
    </location>
</feature>
<dbReference type="GO" id="GO:0004175">
    <property type="term" value="F:endopeptidase activity"/>
    <property type="evidence" value="ECO:0007669"/>
    <property type="project" value="UniProtKB-ARBA"/>
</dbReference>
<dbReference type="Proteomes" id="UP000315724">
    <property type="component" value="Chromosome"/>
</dbReference>
<feature type="transmembrane region" description="Helical" evidence="1">
    <location>
        <begin position="172"/>
        <end position="189"/>
    </location>
</feature>
<dbReference type="InterPro" id="IPR003675">
    <property type="entry name" value="Rce1/LyrA-like_dom"/>
</dbReference>
<dbReference type="RefSeq" id="WP_145195410.1">
    <property type="nucleotide sequence ID" value="NZ_CP036267.1"/>
</dbReference>
<dbReference type="AlphaFoldDB" id="A0A517QHP8"/>
<keyword evidence="1" id="KW-0472">Membrane</keyword>
<keyword evidence="1" id="KW-1133">Transmembrane helix</keyword>
<gene>
    <name evidence="3" type="ORF">Mal48_03180</name>
</gene>
<evidence type="ECO:0000313" key="4">
    <source>
        <dbReference type="Proteomes" id="UP000315724"/>
    </source>
</evidence>
<name>A0A517QHP8_9PLAN</name>
<evidence type="ECO:0000259" key="2">
    <source>
        <dbReference type="Pfam" id="PF02517"/>
    </source>
</evidence>
<reference evidence="3 4" key="1">
    <citation type="submission" date="2019-02" db="EMBL/GenBank/DDBJ databases">
        <title>Deep-cultivation of Planctomycetes and their phenomic and genomic characterization uncovers novel biology.</title>
        <authorList>
            <person name="Wiegand S."/>
            <person name="Jogler M."/>
            <person name="Boedeker C."/>
            <person name="Pinto D."/>
            <person name="Vollmers J."/>
            <person name="Rivas-Marin E."/>
            <person name="Kohn T."/>
            <person name="Peeters S.H."/>
            <person name="Heuer A."/>
            <person name="Rast P."/>
            <person name="Oberbeckmann S."/>
            <person name="Bunk B."/>
            <person name="Jeske O."/>
            <person name="Meyerdierks A."/>
            <person name="Storesund J.E."/>
            <person name="Kallscheuer N."/>
            <person name="Luecker S."/>
            <person name="Lage O.M."/>
            <person name="Pohl T."/>
            <person name="Merkel B.J."/>
            <person name="Hornburger P."/>
            <person name="Mueller R.-W."/>
            <person name="Bruemmer F."/>
            <person name="Labrenz M."/>
            <person name="Spormann A.M."/>
            <person name="Op den Camp H."/>
            <person name="Overmann J."/>
            <person name="Amann R."/>
            <person name="Jetten M.S.M."/>
            <person name="Mascher T."/>
            <person name="Medema M.H."/>
            <person name="Devos D.P."/>
            <person name="Kaster A.-K."/>
            <person name="Ovreas L."/>
            <person name="Rohde M."/>
            <person name="Galperin M.Y."/>
            <person name="Jogler C."/>
        </authorList>
    </citation>
    <scope>NUCLEOTIDE SEQUENCE [LARGE SCALE GENOMIC DNA]</scope>
    <source>
        <strain evidence="3 4">Mal48</strain>
    </source>
</reference>
<keyword evidence="3" id="KW-0645">Protease</keyword>
<feature type="transmembrane region" description="Helical" evidence="1">
    <location>
        <begin position="249"/>
        <end position="269"/>
    </location>
</feature>
<dbReference type="PANTHER" id="PTHR43592:SF15">
    <property type="entry name" value="CAAX AMINO TERMINAL PROTEASE FAMILY PROTEIN"/>
    <property type="match status" value="1"/>
</dbReference>
<keyword evidence="1" id="KW-0812">Transmembrane</keyword>
<protein>
    <submittedName>
        <fullName evidence="3">CAAX amino terminal protease self-immunity</fullName>
    </submittedName>
</protein>
<keyword evidence="4" id="KW-1185">Reference proteome</keyword>